<proteinExistence type="predicted"/>
<dbReference type="InterPro" id="IPR024572">
    <property type="entry name" value="RcnB"/>
</dbReference>
<feature type="region of interest" description="Disordered" evidence="1">
    <location>
        <begin position="20"/>
        <end position="92"/>
    </location>
</feature>
<feature type="signal peptide" evidence="3">
    <location>
        <begin position="1"/>
        <end position="23"/>
    </location>
</feature>
<dbReference type="Pfam" id="PF11776">
    <property type="entry name" value="RcnB"/>
    <property type="match status" value="1"/>
</dbReference>
<keyword evidence="2" id="KW-1133">Transmembrane helix</keyword>
<dbReference type="Gene3D" id="3.10.450.160">
    <property type="entry name" value="inner membrane protein cigr"/>
    <property type="match status" value="1"/>
</dbReference>
<evidence type="ECO:0008006" key="6">
    <source>
        <dbReference type="Google" id="ProtNLM"/>
    </source>
</evidence>
<feature type="transmembrane region" description="Helical" evidence="2">
    <location>
        <begin position="152"/>
        <end position="170"/>
    </location>
</feature>
<protein>
    <recommendedName>
        <fullName evidence="6">RcnB family protein</fullName>
    </recommendedName>
</protein>
<evidence type="ECO:0000256" key="2">
    <source>
        <dbReference type="SAM" id="Phobius"/>
    </source>
</evidence>
<dbReference type="Proteomes" id="UP001156921">
    <property type="component" value="Unassembled WGS sequence"/>
</dbReference>
<reference evidence="5" key="1">
    <citation type="journal article" date="2019" name="Int. J. Syst. Evol. Microbiol.">
        <title>The Global Catalogue of Microorganisms (GCM) 10K type strain sequencing project: providing services to taxonomists for standard genome sequencing and annotation.</title>
        <authorList>
            <consortium name="The Broad Institute Genomics Platform"/>
            <consortium name="The Broad Institute Genome Sequencing Center for Infectious Disease"/>
            <person name="Wu L."/>
            <person name="Ma J."/>
        </authorList>
    </citation>
    <scope>NUCLEOTIDE SEQUENCE [LARGE SCALE GENOMIC DNA]</scope>
    <source>
        <strain evidence="5">NBRC 110107</strain>
    </source>
</reference>
<dbReference type="EMBL" id="BSOY01000014">
    <property type="protein sequence ID" value="GLS00976.1"/>
    <property type="molecule type" value="Genomic_DNA"/>
</dbReference>
<comment type="caution">
    <text evidence="4">The sequence shown here is derived from an EMBL/GenBank/DDBJ whole genome shotgun (WGS) entry which is preliminary data.</text>
</comment>
<keyword evidence="2" id="KW-0812">Transmembrane</keyword>
<evidence type="ECO:0000256" key="1">
    <source>
        <dbReference type="SAM" id="MobiDB-lite"/>
    </source>
</evidence>
<gene>
    <name evidence="4" type="ORF">GCM10007859_09860</name>
</gene>
<name>A0ABQ6BI37_9CAUL</name>
<organism evidence="4 5">
    <name type="scientific">Brevundimonas denitrificans</name>
    <dbReference type="NCBI Taxonomy" id="1443434"/>
    <lineage>
        <taxon>Bacteria</taxon>
        <taxon>Pseudomonadati</taxon>
        <taxon>Pseudomonadota</taxon>
        <taxon>Alphaproteobacteria</taxon>
        <taxon>Caulobacterales</taxon>
        <taxon>Caulobacteraceae</taxon>
        <taxon>Brevundimonas</taxon>
    </lineage>
</organism>
<feature type="compositionally biased region" description="Basic and acidic residues" evidence="1">
    <location>
        <begin position="32"/>
        <end position="84"/>
    </location>
</feature>
<feature type="chain" id="PRO_5046417605" description="RcnB family protein" evidence="3">
    <location>
        <begin position="24"/>
        <end position="171"/>
    </location>
</feature>
<evidence type="ECO:0000313" key="4">
    <source>
        <dbReference type="EMBL" id="GLS00976.1"/>
    </source>
</evidence>
<keyword evidence="3" id="KW-0732">Signal</keyword>
<evidence type="ECO:0000313" key="5">
    <source>
        <dbReference type="Proteomes" id="UP001156921"/>
    </source>
</evidence>
<keyword evidence="5" id="KW-1185">Reference proteome</keyword>
<dbReference type="RefSeq" id="WP_284221789.1">
    <property type="nucleotide sequence ID" value="NZ_BSOY01000014.1"/>
</dbReference>
<sequence>MKKILTAAIAATLAMSSLGVASAAEAQSRGAYEQRQDRRDDRRDDRGDRREDRRDDRREDRNDRREWRQDNRDDRREFRQEQRAYGRWQQSQRRYNAGRYHAPRGYQQRDWSYGQRMPSYYRSDQYVVNDYNRYGLRAPPRGYHYVRSGDDVVLAAVAGGLISAVIAGLFN</sequence>
<accession>A0ABQ6BI37</accession>
<keyword evidence="2" id="KW-0472">Membrane</keyword>
<evidence type="ECO:0000256" key="3">
    <source>
        <dbReference type="SAM" id="SignalP"/>
    </source>
</evidence>